<proteinExistence type="inferred from homology"/>
<dbReference type="Gene3D" id="1.20.120.720">
    <property type="entry name" value="Myosin VI head, motor domain, U50 subdomain"/>
    <property type="match status" value="1"/>
</dbReference>
<evidence type="ECO:0000256" key="1">
    <source>
        <dbReference type="ARBA" id="ARBA00022741"/>
    </source>
</evidence>
<dbReference type="GO" id="GO:0016459">
    <property type="term" value="C:myosin complex"/>
    <property type="evidence" value="ECO:0007669"/>
    <property type="project" value="UniProtKB-KW"/>
</dbReference>
<feature type="domain" description="Myosin motor" evidence="5">
    <location>
        <begin position="1"/>
        <end position="282"/>
    </location>
</feature>
<keyword evidence="1" id="KW-0547">Nucleotide-binding</keyword>
<dbReference type="PANTHER" id="PTHR13140:SF706">
    <property type="entry name" value="DILUTE CLASS UNCONVENTIONAL MYOSIN, ISOFORM C"/>
    <property type="match status" value="1"/>
</dbReference>
<dbReference type="InterPro" id="IPR001609">
    <property type="entry name" value="Myosin_head_motor_dom-like"/>
</dbReference>
<dbReference type="GO" id="GO:0007015">
    <property type="term" value="P:actin filament organization"/>
    <property type="evidence" value="ECO:0007669"/>
    <property type="project" value="TreeGrafter"/>
</dbReference>
<keyword evidence="2" id="KW-0067">ATP-binding</keyword>
<dbReference type="PANTHER" id="PTHR13140">
    <property type="entry name" value="MYOSIN"/>
    <property type="match status" value="1"/>
</dbReference>
<keyword evidence="4" id="KW-0505">Motor protein</keyword>
<comment type="caution">
    <text evidence="6">The sequence shown here is derived from an EMBL/GenBank/DDBJ whole genome shotgun (WGS) entry which is preliminary data.</text>
</comment>
<evidence type="ECO:0000313" key="6">
    <source>
        <dbReference type="EMBL" id="VEL08045.1"/>
    </source>
</evidence>
<evidence type="ECO:0000259" key="5">
    <source>
        <dbReference type="PROSITE" id="PS51456"/>
    </source>
</evidence>
<accession>A0A3S4ZZI3</accession>
<dbReference type="GO" id="GO:0000146">
    <property type="term" value="F:microfilament motor activity"/>
    <property type="evidence" value="ECO:0007669"/>
    <property type="project" value="TreeGrafter"/>
</dbReference>
<dbReference type="AlphaFoldDB" id="A0A3S4ZZI3"/>
<keyword evidence="3 4" id="KW-0009">Actin-binding</keyword>
<dbReference type="GO" id="GO:0051015">
    <property type="term" value="F:actin filament binding"/>
    <property type="evidence" value="ECO:0007669"/>
    <property type="project" value="TreeGrafter"/>
</dbReference>
<comment type="caution">
    <text evidence="4">Lacks conserved residue(s) required for the propagation of feature annotation.</text>
</comment>
<comment type="similarity">
    <text evidence="4">Belongs to the TRAFAC class myosin-kinesin ATPase superfamily. Myosin family.</text>
</comment>
<dbReference type="EMBL" id="CAAALY010003012">
    <property type="protein sequence ID" value="VEL08045.1"/>
    <property type="molecule type" value="Genomic_DNA"/>
</dbReference>
<keyword evidence="7" id="KW-1185">Reference proteome</keyword>
<dbReference type="Proteomes" id="UP000784294">
    <property type="component" value="Unassembled WGS sequence"/>
</dbReference>
<dbReference type="GO" id="GO:0005524">
    <property type="term" value="F:ATP binding"/>
    <property type="evidence" value="ECO:0007669"/>
    <property type="project" value="UniProtKB-KW"/>
</dbReference>
<gene>
    <name evidence="6" type="ORF">PXEA_LOCUS1485</name>
</gene>
<dbReference type="PROSITE" id="PS51456">
    <property type="entry name" value="MYOSIN_MOTOR"/>
    <property type="match status" value="1"/>
</dbReference>
<dbReference type="GO" id="GO:0005737">
    <property type="term" value="C:cytoplasm"/>
    <property type="evidence" value="ECO:0007669"/>
    <property type="project" value="TreeGrafter"/>
</dbReference>
<evidence type="ECO:0000256" key="4">
    <source>
        <dbReference type="PROSITE-ProRule" id="PRU00782"/>
    </source>
</evidence>
<sequence length="282" mass="31564">MTQLKGELMRWIQTRHMGHRLQGEKSPGFWFLESPALGLSTGDSFTYGAASEANRDSTTIQPMTQFVRRHHQMVDNLWFHCIVKVSPADLRAALISRRLFVNGECVTALLAVAHAYDLRDALSKTIYGQLFIWLVERINNAVYRPLSDSQNGASTSLCQLASTKILPCSSYSCQNSPDTDAFRDFAISGARAPSLNSMSLDILGLASNPDLLRKAEDLTQLPTPHHSNCESLKSQTSSFQQSNITDLQAESNDYPREVKLKTYRSTIGVLDIFGFENFEHNR</sequence>
<reference evidence="6" key="1">
    <citation type="submission" date="2018-11" db="EMBL/GenBank/DDBJ databases">
        <authorList>
            <consortium name="Pathogen Informatics"/>
        </authorList>
    </citation>
    <scope>NUCLEOTIDE SEQUENCE</scope>
</reference>
<name>A0A3S4ZZI3_9PLAT</name>
<dbReference type="InterPro" id="IPR027417">
    <property type="entry name" value="P-loop_NTPase"/>
</dbReference>
<dbReference type="GO" id="GO:0016020">
    <property type="term" value="C:membrane"/>
    <property type="evidence" value="ECO:0007669"/>
    <property type="project" value="TreeGrafter"/>
</dbReference>
<organism evidence="6 7">
    <name type="scientific">Protopolystoma xenopodis</name>
    <dbReference type="NCBI Taxonomy" id="117903"/>
    <lineage>
        <taxon>Eukaryota</taxon>
        <taxon>Metazoa</taxon>
        <taxon>Spiralia</taxon>
        <taxon>Lophotrochozoa</taxon>
        <taxon>Platyhelminthes</taxon>
        <taxon>Monogenea</taxon>
        <taxon>Polyopisthocotylea</taxon>
        <taxon>Polystomatidea</taxon>
        <taxon>Polystomatidae</taxon>
        <taxon>Protopolystoma</taxon>
    </lineage>
</organism>
<evidence type="ECO:0000313" key="7">
    <source>
        <dbReference type="Proteomes" id="UP000784294"/>
    </source>
</evidence>
<dbReference type="Pfam" id="PF00063">
    <property type="entry name" value="Myosin_head"/>
    <property type="match status" value="1"/>
</dbReference>
<protein>
    <recommendedName>
        <fullName evidence="5">Myosin motor domain-containing protein</fullName>
    </recommendedName>
</protein>
<dbReference type="SUPFAM" id="SSF52540">
    <property type="entry name" value="P-loop containing nucleoside triphosphate hydrolases"/>
    <property type="match status" value="1"/>
</dbReference>
<evidence type="ECO:0000256" key="2">
    <source>
        <dbReference type="ARBA" id="ARBA00022840"/>
    </source>
</evidence>
<keyword evidence="4" id="KW-0518">Myosin</keyword>
<evidence type="ECO:0000256" key="3">
    <source>
        <dbReference type="ARBA" id="ARBA00023203"/>
    </source>
</evidence>